<feature type="domain" description="Type I restriction modification DNA specificity" evidence="4">
    <location>
        <begin position="123"/>
        <end position="307"/>
    </location>
</feature>
<keyword evidence="3" id="KW-0238">DNA-binding</keyword>
<dbReference type="Proteomes" id="UP000001982">
    <property type="component" value="Chromosome"/>
</dbReference>
<keyword evidence="2" id="KW-0680">Restriction system</keyword>
<dbReference type="REBASE" id="12182">
    <property type="entry name" value="S.SdeOSORF1235P"/>
</dbReference>
<dbReference type="PANTHER" id="PTHR43140">
    <property type="entry name" value="TYPE-1 RESTRICTION ENZYME ECOKI SPECIFICITY PROTEIN"/>
    <property type="match status" value="1"/>
</dbReference>
<protein>
    <submittedName>
        <fullName evidence="5">Restriction modification system DNA specificity domain</fullName>
    </submittedName>
</protein>
<organism evidence="5 6">
    <name type="scientific">Shewanella denitrificans (strain OS217 / ATCC BAA-1090 / DSM 15013)</name>
    <dbReference type="NCBI Taxonomy" id="318161"/>
    <lineage>
        <taxon>Bacteria</taxon>
        <taxon>Pseudomonadati</taxon>
        <taxon>Pseudomonadota</taxon>
        <taxon>Gammaproteobacteria</taxon>
        <taxon>Alteromonadales</taxon>
        <taxon>Shewanellaceae</taxon>
        <taxon>Shewanella</taxon>
    </lineage>
</organism>
<dbReference type="KEGG" id="sdn:Sden_1237"/>
<dbReference type="AlphaFoldDB" id="Q12PV3"/>
<dbReference type="Gene3D" id="3.90.220.20">
    <property type="entry name" value="DNA methylase specificity domains"/>
    <property type="match status" value="2"/>
</dbReference>
<dbReference type="STRING" id="318161.Sden_1237"/>
<dbReference type="PANTHER" id="PTHR43140:SF1">
    <property type="entry name" value="TYPE I RESTRICTION ENZYME ECOKI SPECIFICITY SUBUNIT"/>
    <property type="match status" value="1"/>
</dbReference>
<dbReference type="Pfam" id="PF01420">
    <property type="entry name" value="Methylase_S"/>
    <property type="match status" value="2"/>
</dbReference>
<evidence type="ECO:0000256" key="1">
    <source>
        <dbReference type="ARBA" id="ARBA00010923"/>
    </source>
</evidence>
<dbReference type="eggNOG" id="COG0732">
    <property type="taxonomic scope" value="Bacteria"/>
</dbReference>
<dbReference type="OrthoDB" id="398435at2"/>
<evidence type="ECO:0000313" key="5">
    <source>
        <dbReference type="EMBL" id="ABE54523.1"/>
    </source>
</evidence>
<evidence type="ECO:0000256" key="3">
    <source>
        <dbReference type="ARBA" id="ARBA00023125"/>
    </source>
</evidence>
<reference evidence="5 6" key="1">
    <citation type="submission" date="2006-03" db="EMBL/GenBank/DDBJ databases">
        <title>Complete sequence of Shewanella denitrificans OS217.</title>
        <authorList>
            <consortium name="US DOE Joint Genome Institute"/>
            <person name="Copeland A."/>
            <person name="Lucas S."/>
            <person name="Lapidus A."/>
            <person name="Barry K."/>
            <person name="Detter J.C."/>
            <person name="Glavina del Rio T."/>
            <person name="Hammon N."/>
            <person name="Israni S."/>
            <person name="Dalin E."/>
            <person name="Tice H."/>
            <person name="Pitluck S."/>
            <person name="Brettin T."/>
            <person name="Bruce D."/>
            <person name="Han C."/>
            <person name="Tapia R."/>
            <person name="Gilna P."/>
            <person name="Kiss H."/>
            <person name="Schmutz J."/>
            <person name="Larimer F."/>
            <person name="Land M."/>
            <person name="Hauser L."/>
            <person name="Kyrpides N."/>
            <person name="Lykidis A."/>
            <person name="Richardson P."/>
        </authorList>
    </citation>
    <scope>NUCLEOTIDE SEQUENCE [LARGE SCALE GENOMIC DNA]</scope>
    <source>
        <strain evidence="6">OS217 / ATCC BAA-1090 / DSM 15013</strain>
    </source>
</reference>
<dbReference type="InterPro" id="IPR051212">
    <property type="entry name" value="Type-I_RE_S_subunit"/>
</dbReference>
<proteinExistence type="inferred from homology"/>
<dbReference type="InterPro" id="IPR044946">
    <property type="entry name" value="Restrct_endonuc_typeI_TRD_sf"/>
</dbReference>
<evidence type="ECO:0000259" key="4">
    <source>
        <dbReference type="Pfam" id="PF01420"/>
    </source>
</evidence>
<accession>Q12PV3</accession>
<keyword evidence="6" id="KW-1185">Reference proteome</keyword>
<dbReference type="EMBL" id="CP000302">
    <property type="protein sequence ID" value="ABE54523.1"/>
    <property type="molecule type" value="Genomic_DNA"/>
</dbReference>
<dbReference type="HOGENOM" id="CLU_021095_10_4_6"/>
<feature type="domain" description="Type I restriction modification DNA specificity" evidence="4">
    <location>
        <begin position="442"/>
        <end position="614"/>
    </location>
</feature>
<sequence>MADLSTPTNDGQSEQAAESLITNHIDIWTTAIERKSSAGRGSSNKFSLYGIKKLRELILELAVRGKLVPQASFDEINSPDYEPASVLLERIAAVKAQLVKEGKLKKQKPLPEIGDNEKPFELPNGWKWSRLGDFVSIIRGITFPSSEKHRELAPSRVACIRTTNVQDSLEWDDLLYVDRSYVKREEQYLKLGDIVMSMANSRELVGKVSFITHIPVGESSFGGFLSVIRPYQFDASFLMSVLRAPLTKNELIGSASQTTNIANISLEKLNPLVIAVPPLEEQHRIVAKVDELMSLCDALEAQTEASIAAHQTLVETLLNALLLPNTSQPADSQSASLEPALNDSLIDNWERVAEHFDTLFTTAASIDTLKQTILQLAVMGKLVPQASLAERNSPDYEPAAKLLKRIKAEKAQLIKDGKIKKQKPLPDITDEEKPFELPESGEWVRLGDLCTLVTSGSRGWKTYYAESGATFIRSQDIKYDRVEFDDKAYVKLPETTEGKRTKVDVGNLLMTITGANVAKTAIVEIELDEAYVSQHVALIKLINSVMNKYIHLWLTGAFGGRGLLLECSYGAKPGLNLQNINELIIPIPPLEEQHRIVAKVEELMALCDKLKARLSDAQTTQLHLTDAIVEQAV</sequence>
<evidence type="ECO:0000313" key="6">
    <source>
        <dbReference type="Proteomes" id="UP000001982"/>
    </source>
</evidence>
<dbReference type="SUPFAM" id="SSF116734">
    <property type="entry name" value="DNA methylase specificity domain"/>
    <property type="match status" value="2"/>
</dbReference>
<evidence type="ECO:0000256" key="2">
    <source>
        <dbReference type="ARBA" id="ARBA00022747"/>
    </source>
</evidence>
<comment type="similarity">
    <text evidence="1">Belongs to the type-I restriction system S methylase family.</text>
</comment>
<dbReference type="CDD" id="cd17252">
    <property type="entry name" value="RMtype1_S_EcoKI-TRD1-CR1_like"/>
    <property type="match status" value="1"/>
</dbReference>
<name>Q12PV3_SHEDO</name>
<gene>
    <name evidence="5" type="ordered locus">Sden_1237</name>
</gene>
<dbReference type="GO" id="GO:0009307">
    <property type="term" value="P:DNA restriction-modification system"/>
    <property type="evidence" value="ECO:0007669"/>
    <property type="project" value="UniProtKB-KW"/>
</dbReference>
<dbReference type="GO" id="GO:0003677">
    <property type="term" value="F:DNA binding"/>
    <property type="evidence" value="ECO:0007669"/>
    <property type="project" value="UniProtKB-KW"/>
</dbReference>
<dbReference type="InterPro" id="IPR000055">
    <property type="entry name" value="Restrct_endonuc_typeI_TRD"/>
</dbReference>
<dbReference type="RefSeq" id="WP_011495682.1">
    <property type="nucleotide sequence ID" value="NC_007954.1"/>
</dbReference>